<dbReference type="GO" id="GO:0009103">
    <property type="term" value="P:lipopolysaccharide biosynthetic process"/>
    <property type="evidence" value="ECO:0007669"/>
    <property type="project" value="TreeGrafter"/>
</dbReference>
<sequence length="364" mass="38854">MLITLDATPLLGRRTGIGRYVEHLLGALAARSEQDGLELQASTWTWRGAELSGLPAHVRPVGRRVPARLLRELWTRADLPVIETLVGATDVFHGTNFVSPPTRRAREVVTVHDLTYVEHRETVDAATLAYERLVARSVARGATVLTPSRTVAAAVRAHYDLPQDAVAVTPLGVDDAWFEAAAPSASWLQERTLPDRYVVFVGSLDPRKNLPRLLQAHEQARRTDPSLPDLVLAGPAGRATPDGVGPAVHLTGWLSDEDLRTLVGGASGLVLPSLDEGFGLPAIEAAAAGVPVLASDLAVLHEVAAPDTVFAPPTDVDALSGALLHLAQARRTPDADDARRAWARQFTWQACAAATLAAYATGRS</sequence>
<feature type="domain" description="Glycosyltransferase subfamily 4-like N-terminal" evidence="3">
    <location>
        <begin position="16"/>
        <end position="176"/>
    </location>
</feature>
<dbReference type="Gene3D" id="3.40.50.2000">
    <property type="entry name" value="Glycogen Phosphorylase B"/>
    <property type="match status" value="2"/>
</dbReference>
<gene>
    <name evidence="4" type="ORF">CXY01_21880</name>
</gene>
<evidence type="ECO:0000256" key="1">
    <source>
        <dbReference type="ARBA" id="ARBA00022676"/>
    </source>
</evidence>
<evidence type="ECO:0000313" key="4">
    <source>
        <dbReference type="EMBL" id="GEK21668.1"/>
    </source>
</evidence>
<keyword evidence="5" id="KW-1185">Reference proteome</keyword>
<dbReference type="EMBL" id="BJUB01000006">
    <property type="protein sequence ID" value="GEK21668.1"/>
    <property type="molecule type" value="Genomic_DNA"/>
</dbReference>
<evidence type="ECO:0000259" key="3">
    <source>
        <dbReference type="Pfam" id="PF13439"/>
    </source>
</evidence>
<keyword evidence="1" id="KW-0328">Glycosyltransferase</keyword>
<proteinExistence type="predicted"/>
<dbReference type="CDD" id="cd03809">
    <property type="entry name" value="GT4_MtfB-like"/>
    <property type="match status" value="1"/>
</dbReference>
<dbReference type="AlphaFoldDB" id="A0A510V473"/>
<dbReference type="Pfam" id="PF13692">
    <property type="entry name" value="Glyco_trans_1_4"/>
    <property type="match status" value="1"/>
</dbReference>
<dbReference type="SUPFAM" id="SSF53756">
    <property type="entry name" value="UDP-Glycosyltransferase/glycogen phosphorylase"/>
    <property type="match status" value="1"/>
</dbReference>
<accession>A0A510V473</accession>
<evidence type="ECO:0000256" key="2">
    <source>
        <dbReference type="ARBA" id="ARBA00022679"/>
    </source>
</evidence>
<reference evidence="4 5" key="1">
    <citation type="submission" date="2019-07" db="EMBL/GenBank/DDBJ databases">
        <title>Whole genome shotgun sequence of Cellulomonas xylanilytica NBRC 101102.</title>
        <authorList>
            <person name="Hosoyama A."/>
            <person name="Uohara A."/>
            <person name="Ohji S."/>
            <person name="Ichikawa N."/>
        </authorList>
    </citation>
    <scope>NUCLEOTIDE SEQUENCE [LARGE SCALE GENOMIC DNA]</scope>
    <source>
        <strain evidence="4 5">NBRC 101102</strain>
    </source>
</reference>
<dbReference type="OrthoDB" id="9801609at2"/>
<name>A0A510V473_9CELL</name>
<dbReference type="InterPro" id="IPR028098">
    <property type="entry name" value="Glyco_trans_4-like_N"/>
</dbReference>
<dbReference type="RefSeq" id="WP_146927458.1">
    <property type="nucleotide sequence ID" value="NZ_BJUB01000006.1"/>
</dbReference>
<comment type="caution">
    <text evidence="4">The sequence shown here is derived from an EMBL/GenBank/DDBJ whole genome shotgun (WGS) entry which is preliminary data.</text>
</comment>
<dbReference type="Proteomes" id="UP000321118">
    <property type="component" value="Unassembled WGS sequence"/>
</dbReference>
<dbReference type="Pfam" id="PF13439">
    <property type="entry name" value="Glyco_transf_4"/>
    <property type="match status" value="1"/>
</dbReference>
<keyword evidence="2 4" id="KW-0808">Transferase</keyword>
<evidence type="ECO:0000313" key="5">
    <source>
        <dbReference type="Proteomes" id="UP000321118"/>
    </source>
</evidence>
<protein>
    <submittedName>
        <fullName evidence="4">Glycosyl transferase</fullName>
    </submittedName>
</protein>
<dbReference type="PANTHER" id="PTHR46401">
    <property type="entry name" value="GLYCOSYLTRANSFERASE WBBK-RELATED"/>
    <property type="match status" value="1"/>
</dbReference>
<dbReference type="GO" id="GO:0016757">
    <property type="term" value="F:glycosyltransferase activity"/>
    <property type="evidence" value="ECO:0007669"/>
    <property type="project" value="UniProtKB-KW"/>
</dbReference>
<organism evidence="4 5">
    <name type="scientific">Cellulomonas xylanilytica</name>
    <dbReference type="NCBI Taxonomy" id="233583"/>
    <lineage>
        <taxon>Bacteria</taxon>
        <taxon>Bacillati</taxon>
        <taxon>Actinomycetota</taxon>
        <taxon>Actinomycetes</taxon>
        <taxon>Micrococcales</taxon>
        <taxon>Cellulomonadaceae</taxon>
        <taxon>Cellulomonas</taxon>
    </lineage>
</organism>
<dbReference type="PANTHER" id="PTHR46401:SF2">
    <property type="entry name" value="GLYCOSYLTRANSFERASE WBBK-RELATED"/>
    <property type="match status" value="1"/>
</dbReference>